<sequence>MAYYFAGYYLLQLKQHALLNRANQFIRTCSSCINDHLISNWSYSCVKNAHFKIEDVQSQFNLSNLQLSNLRKWADQHSLQDQVGWISLFYDIETALEYKHKFFEHCQNVHLLSMYIDEEYRQDILEIYKPAFPNIGEVGLYACLKKVIVEPEDTNELLLGYDYIGIEPCGDFHSFHCHHLADRLCEKFNLELNYNNLFDDSSRQSEIEDFLNDESSGLEAVPWGIAKVKLVKSW</sequence>
<evidence type="ECO:0000313" key="1">
    <source>
        <dbReference type="EMBL" id="RKG32793.1"/>
    </source>
</evidence>
<proteinExistence type="predicted"/>
<keyword evidence="2" id="KW-1185">Reference proteome</keyword>
<dbReference type="RefSeq" id="WP_120401776.1">
    <property type="nucleotide sequence ID" value="NZ_RAXV01000007.1"/>
</dbReference>
<organism evidence="1 2">
    <name type="scientific">Acinetobacter tianfuensis</name>
    <dbReference type="NCBI Taxonomy" id="2419603"/>
    <lineage>
        <taxon>Bacteria</taxon>
        <taxon>Pseudomonadati</taxon>
        <taxon>Pseudomonadota</taxon>
        <taxon>Gammaproteobacteria</taxon>
        <taxon>Moraxellales</taxon>
        <taxon>Moraxellaceae</taxon>
        <taxon>Acinetobacter</taxon>
    </lineage>
</organism>
<accession>A0A3A8EWJ0</accession>
<dbReference type="OrthoDB" id="5525501at2"/>
<gene>
    <name evidence="1" type="ORF">D7V32_04825</name>
</gene>
<dbReference type="EMBL" id="RAXV01000007">
    <property type="protein sequence ID" value="RKG32793.1"/>
    <property type="molecule type" value="Genomic_DNA"/>
</dbReference>
<reference evidence="1 2" key="1">
    <citation type="submission" date="2018-09" db="EMBL/GenBank/DDBJ databases">
        <title>The draft genome of Acinetobacter spp. strains.</title>
        <authorList>
            <person name="Qin J."/>
            <person name="Feng Y."/>
            <person name="Zong Z."/>
        </authorList>
    </citation>
    <scope>NUCLEOTIDE SEQUENCE [LARGE SCALE GENOMIC DNA]</scope>
    <source>
        <strain evidence="1 2">WCHAc060012</strain>
    </source>
</reference>
<protein>
    <submittedName>
        <fullName evidence="1">Uncharacterized protein</fullName>
    </submittedName>
</protein>
<dbReference type="Proteomes" id="UP000282388">
    <property type="component" value="Unassembled WGS sequence"/>
</dbReference>
<dbReference type="AlphaFoldDB" id="A0A3A8EWJ0"/>
<name>A0A3A8EWJ0_9GAMM</name>
<comment type="caution">
    <text evidence="1">The sequence shown here is derived from an EMBL/GenBank/DDBJ whole genome shotgun (WGS) entry which is preliminary data.</text>
</comment>
<evidence type="ECO:0000313" key="2">
    <source>
        <dbReference type="Proteomes" id="UP000282388"/>
    </source>
</evidence>